<dbReference type="Proteomes" id="UP000230069">
    <property type="component" value="Unassembled WGS sequence"/>
</dbReference>
<reference evidence="2 3" key="1">
    <citation type="submission" date="2017-09" db="EMBL/GenBank/DDBJ databases">
        <title>WGS assembly of Aquilegia coerulea Goldsmith.</title>
        <authorList>
            <person name="Hodges S."/>
            <person name="Kramer E."/>
            <person name="Nordborg M."/>
            <person name="Tomkins J."/>
            <person name="Borevitz J."/>
            <person name="Derieg N."/>
            <person name="Yan J."/>
            <person name="Mihaltcheva S."/>
            <person name="Hayes R.D."/>
            <person name="Rokhsar D."/>
        </authorList>
    </citation>
    <scope>NUCLEOTIDE SEQUENCE [LARGE SCALE GENOMIC DNA]</scope>
    <source>
        <strain evidence="3">cv. Goldsmith</strain>
    </source>
</reference>
<evidence type="ECO:0000313" key="2">
    <source>
        <dbReference type="EMBL" id="PIA25591.1"/>
    </source>
</evidence>
<dbReference type="AlphaFoldDB" id="A0A2G5C2W2"/>
<organism evidence="2 3">
    <name type="scientific">Aquilegia coerulea</name>
    <name type="common">Rocky mountain columbine</name>
    <dbReference type="NCBI Taxonomy" id="218851"/>
    <lineage>
        <taxon>Eukaryota</taxon>
        <taxon>Viridiplantae</taxon>
        <taxon>Streptophyta</taxon>
        <taxon>Embryophyta</taxon>
        <taxon>Tracheophyta</taxon>
        <taxon>Spermatophyta</taxon>
        <taxon>Magnoliopsida</taxon>
        <taxon>Ranunculales</taxon>
        <taxon>Ranunculaceae</taxon>
        <taxon>Thalictroideae</taxon>
        <taxon>Aquilegia</taxon>
    </lineage>
</organism>
<feature type="transmembrane region" description="Helical" evidence="1">
    <location>
        <begin position="6"/>
        <end position="24"/>
    </location>
</feature>
<accession>A0A2G5C2W2</accession>
<protein>
    <submittedName>
        <fullName evidence="2">Uncharacterized protein</fullName>
    </submittedName>
</protein>
<sequence length="80" mass="9156">MEFIQSYIHLSNISFFLITSYIFTDNDYHGNSKFVNSLDLSNNENQGLLPAIIVNDSKLLDFSVEINKFKIITSSHGNMH</sequence>
<name>A0A2G5C2W2_AQUCA</name>
<dbReference type="EMBL" id="KZ305126">
    <property type="protein sequence ID" value="PIA25591.1"/>
    <property type="molecule type" value="Genomic_DNA"/>
</dbReference>
<proteinExistence type="predicted"/>
<evidence type="ECO:0000256" key="1">
    <source>
        <dbReference type="SAM" id="Phobius"/>
    </source>
</evidence>
<keyword evidence="1" id="KW-0812">Transmembrane</keyword>
<evidence type="ECO:0000313" key="3">
    <source>
        <dbReference type="Proteomes" id="UP000230069"/>
    </source>
</evidence>
<keyword evidence="1" id="KW-1133">Transmembrane helix</keyword>
<keyword evidence="1" id="KW-0472">Membrane</keyword>
<keyword evidence="3" id="KW-1185">Reference proteome</keyword>
<dbReference type="InParanoid" id="A0A2G5C2W2"/>
<gene>
    <name evidence="2" type="ORF">AQUCO_11000010v1</name>
</gene>